<evidence type="ECO:0000313" key="2">
    <source>
        <dbReference type="EMBL" id="MDF0706060.1"/>
    </source>
</evidence>
<feature type="transmembrane region" description="Helical" evidence="1">
    <location>
        <begin position="70"/>
        <end position="92"/>
    </location>
</feature>
<proteinExistence type="predicted"/>
<keyword evidence="1" id="KW-0472">Membrane</keyword>
<accession>A0ABT5XJJ1</accession>
<organism evidence="2 3">
    <name type="scientific">Flagellimonas okinawensis</name>
    <dbReference type="NCBI Taxonomy" id="3031324"/>
    <lineage>
        <taxon>Bacteria</taxon>
        <taxon>Pseudomonadati</taxon>
        <taxon>Bacteroidota</taxon>
        <taxon>Flavobacteriia</taxon>
        <taxon>Flavobacteriales</taxon>
        <taxon>Flavobacteriaceae</taxon>
        <taxon>Flagellimonas</taxon>
    </lineage>
</organism>
<evidence type="ECO:0000313" key="3">
    <source>
        <dbReference type="Proteomes" id="UP001217083"/>
    </source>
</evidence>
<name>A0ABT5XJJ1_9FLAO</name>
<dbReference type="RefSeq" id="WP_275648167.1">
    <property type="nucleotide sequence ID" value="NZ_JARFVA010000001.1"/>
</dbReference>
<reference evidence="2 3" key="1">
    <citation type="submission" date="2023-03" db="EMBL/GenBank/DDBJ databases">
        <title>Muricauda XX sp. nov. and Muricauda XXX sp. nov., two novel species isolated from Okinawa Trough.</title>
        <authorList>
            <person name="Cao W."/>
            <person name="Deng X."/>
        </authorList>
    </citation>
    <scope>NUCLEOTIDE SEQUENCE [LARGE SCALE GENOMIC DNA]</scope>
    <source>
        <strain evidence="2 3">81s02</strain>
    </source>
</reference>
<feature type="transmembrane region" description="Helical" evidence="1">
    <location>
        <begin position="21"/>
        <end position="39"/>
    </location>
</feature>
<protein>
    <recommendedName>
        <fullName evidence="4">YcxB-like protein domain-containing protein</fullName>
    </recommendedName>
</protein>
<gene>
    <name evidence="2" type="ORF">PY091_02455</name>
</gene>
<dbReference type="Proteomes" id="UP001217083">
    <property type="component" value="Unassembled WGS sequence"/>
</dbReference>
<evidence type="ECO:0000256" key="1">
    <source>
        <dbReference type="SAM" id="Phobius"/>
    </source>
</evidence>
<sequence>MRFESLFFKENLNKKHEKYQFSLAGFFALLSFGLIAGLYKDDNFRPKTRRLARVIGRAANGLNNMDTLDVIIAGLTALAVGFLTILILDLMFHDRKIIVAFEINQLNKTIIFETKTVRNKKAVKTELQYNDLSFSHDKLKDGVTHEVFDCLIFKKNLKSIGILYLNHPMWNGYDSIEFDKSINLLKNQIR</sequence>
<evidence type="ECO:0008006" key="4">
    <source>
        <dbReference type="Google" id="ProtNLM"/>
    </source>
</evidence>
<keyword evidence="1" id="KW-0812">Transmembrane</keyword>
<dbReference type="EMBL" id="JARFVA010000001">
    <property type="protein sequence ID" value="MDF0706060.1"/>
    <property type="molecule type" value="Genomic_DNA"/>
</dbReference>
<comment type="caution">
    <text evidence="2">The sequence shown here is derived from an EMBL/GenBank/DDBJ whole genome shotgun (WGS) entry which is preliminary data.</text>
</comment>
<keyword evidence="1" id="KW-1133">Transmembrane helix</keyword>
<keyword evidence="3" id="KW-1185">Reference proteome</keyword>